<dbReference type="PANTHER" id="PTHR45458:SF1">
    <property type="entry name" value="SHORT CHAIN DEHYDROGENASE"/>
    <property type="match status" value="1"/>
</dbReference>
<dbReference type="OrthoDB" id="7289984at2759"/>
<dbReference type="InterPro" id="IPR002347">
    <property type="entry name" value="SDR_fam"/>
</dbReference>
<dbReference type="AlphaFoldDB" id="A0A1M2VSJ9"/>
<sequence length="239" mass="24992">MSTAPPTTWLVTGTSRGIGLEIVRQLLASPNNLVIAGARTPEKATALRELKNTAQGTLHVIKLDVGDFASVRASATDLQAILGDTGLDYLINNAGLGPRDTAFTIDADVLLETFKTNSVGPALVSQVALPFLGKGRTKKILHISSTAGSLGSADAVGSMLAGYSMTKSALNMLAYKQKLERPDLTVITLCPGSAKTDMSGEYGKIEPSESVAGVLKVIISATAADSGKFLRYNGETIPW</sequence>
<evidence type="ECO:0000313" key="1">
    <source>
        <dbReference type="EMBL" id="OJT10472.1"/>
    </source>
</evidence>
<dbReference type="GO" id="GO:0016616">
    <property type="term" value="F:oxidoreductase activity, acting on the CH-OH group of donors, NAD or NADP as acceptor"/>
    <property type="evidence" value="ECO:0007669"/>
    <property type="project" value="TreeGrafter"/>
</dbReference>
<proteinExistence type="predicted"/>
<dbReference type="InterPro" id="IPR036291">
    <property type="entry name" value="NAD(P)-bd_dom_sf"/>
</dbReference>
<accession>A0A1M2VSJ9</accession>
<dbReference type="InterPro" id="IPR052184">
    <property type="entry name" value="SDR_enzymes"/>
</dbReference>
<evidence type="ECO:0000313" key="2">
    <source>
        <dbReference type="Proteomes" id="UP000184267"/>
    </source>
</evidence>
<reference evidence="1 2" key="1">
    <citation type="submission" date="2016-10" db="EMBL/GenBank/DDBJ databases">
        <title>Genome sequence of the basidiomycete white-rot fungus Trametes pubescens.</title>
        <authorList>
            <person name="Makela M.R."/>
            <person name="Granchi Z."/>
            <person name="Peng M."/>
            <person name="De Vries R.P."/>
            <person name="Grigoriev I."/>
            <person name="Riley R."/>
            <person name="Hilden K."/>
        </authorList>
    </citation>
    <scope>NUCLEOTIDE SEQUENCE [LARGE SCALE GENOMIC DNA]</scope>
    <source>
        <strain evidence="1 2">FBCC735</strain>
    </source>
</reference>
<organism evidence="1 2">
    <name type="scientific">Trametes pubescens</name>
    <name type="common">White-rot fungus</name>
    <dbReference type="NCBI Taxonomy" id="154538"/>
    <lineage>
        <taxon>Eukaryota</taxon>
        <taxon>Fungi</taxon>
        <taxon>Dikarya</taxon>
        <taxon>Basidiomycota</taxon>
        <taxon>Agaricomycotina</taxon>
        <taxon>Agaricomycetes</taxon>
        <taxon>Polyporales</taxon>
        <taxon>Polyporaceae</taxon>
        <taxon>Trametes</taxon>
    </lineage>
</organism>
<evidence type="ECO:0008006" key="3">
    <source>
        <dbReference type="Google" id="ProtNLM"/>
    </source>
</evidence>
<dbReference type="CDD" id="cd05325">
    <property type="entry name" value="carb_red_sniffer_like_SDR_c"/>
    <property type="match status" value="1"/>
</dbReference>
<gene>
    <name evidence="1" type="ORF">TRAPUB_13071</name>
</gene>
<dbReference type="Pfam" id="PF00106">
    <property type="entry name" value="adh_short"/>
    <property type="match status" value="1"/>
</dbReference>
<keyword evidence="2" id="KW-1185">Reference proteome</keyword>
<dbReference type="SUPFAM" id="SSF51735">
    <property type="entry name" value="NAD(P)-binding Rossmann-fold domains"/>
    <property type="match status" value="1"/>
</dbReference>
<name>A0A1M2VSJ9_TRAPU</name>
<dbReference type="EMBL" id="MNAD01000776">
    <property type="protein sequence ID" value="OJT10472.1"/>
    <property type="molecule type" value="Genomic_DNA"/>
</dbReference>
<comment type="caution">
    <text evidence="1">The sequence shown here is derived from an EMBL/GenBank/DDBJ whole genome shotgun (WGS) entry which is preliminary data.</text>
</comment>
<dbReference type="PRINTS" id="PR00081">
    <property type="entry name" value="GDHRDH"/>
</dbReference>
<dbReference type="OMA" id="FAIHPGW"/>
<dbReference type="Gene3D" id="3.40.50.720">
    <property type="entry name" value="NAD(P)-binding Rossmann-like Domain"/>
    <property type="match status" value="1"/>
</dbReference>
<protein>
    <recommendedName>
        <fullName evidence="3">C-factor</fullName>
    </recommendedName>
</protein>
<dbReference type="PANTHER" id="PTHR45458">
    <property type="entry name" value="SHORT-CHAIN DEHYDROGENASE/REDUCTASE SDR"/>
    <property type="match status" value="1"/>
</dbReference>
<dbReference type="Proteomes" id="UP000184267">
    <property type="component" value="Unassembled WGS sequence"/>
</dbReference>